<evidence type="ECO:0000313" key="4">
    <source>
        <dbReference type="Proteomes" id="UP000238081"/>
    </source>
</evidence>
<reference evidence="3 4" key="1">
    <citation type="submission" date="2016-01" db="EMBL/GenBank/DDBJ databases">
        <title>Characterization of the Clostridium difficile lineages that are prevalent in Hong Kong and China.</title>
        <authorList>
            <person name="Kwok J.S.-L."/>
            <person name="Lam W.-Y."/>
            <person name="Ip M."/>
            <person name="Chan T.-F."/>
            <person name="Hawkey P.M."/>
            <person name="Tsui S.K.-W."/>
        </authorList>
    </citation>
    <scope>NUCLEOTIDE SEQUENCE [LARGE SCALE GENOMIC DNA]</scope>
    <source>
        <strain evidence="3 4">300064</strain>
    </source>
</reference>
<protein>
    <recommendedName>
        <fullName evidence="2">TcaA protein NTF2-like domain-containing protein</fullName>
    </recommendedName>
</protein>
<sequence length="302" mass="35446">MIKCKKCGYEIQQSAKYCTNCGCANEKINNRMKFKKITIAIITIIILILSVSFTIYKIKGIHKDTKNTIQMINLDSTEFPDIKIEVKSSNDKIHLNSDNITIKENDSYQKNIKVDYLEDRYIITYEASDKKSNNDRNLKICFNENNNENIIDTTYKAPDYKEESKSANVEYSDNTVNTYDKNEIDIRNLMETFMNSSIKSINSKDIYYVKQYVDLNSTILSEFQKTVDSYKEQKITEDLMIFNVENIKKLNEISYEVYTFERYKIYYGAKNEINTSDFKSVYLVKYIDGEFKVNSIKEINKV</sequence>
<evidence type="ECO:0000256" key="1">
    <source>
        <dbReference type="SAM" id="Phobius"/>
    </source>
</evidence>
<dbReference type="EMBL" id="LRDH01000129">
    <property type="protein sequence ID" value="PPV12983.1"/>
    <property type="molecule type" value="Genomic_DNA"/>
</dbReference>
<accession>A0A2S7F7E6</accession>
<dbReference type="Proteomes" id="UP000238081">
    <property type="component" value="Unassembled WGS sequence"/>
</dbReference>
<comment type="caution">
    <text evidence="3">The sequence shown here is derived from an EMBL/GenBank/DDBJ whole genome shotgun (WGS) entry which is preliminary data.</text>
</comment>
<name>A0A2S7F7E6_CLOBU</name>
<evidence type="ECO:0000259" key="2">
    <source>
        <dbReference type="Pfam" id="PF22819"/>
    </source>
</evidence>
<keyword evidence="1" id="KW-1133">Transmembrane helix</keyword>
<gene>
    <name evidence="3" type="ORF">AWN73_04285</name>
</gene>
<keyword evidence="1" id="KW-0472">Membrane</keyword>
<keyword evidence="1" id="KW-0812">Transmembrane</keyword>
<proteinExistence type="predicted"/>
<dbReference type="RefSeq" id="WP_043662576.1">
    <property type="nucleotide sequence ID" value="NZ_JSEG01000004.1"/>
</dbReference>
<dbReference type="InterPro" id="IPR054528">
    <property type="entry name" value="TcaA_5th"/>
</dbReference>
<organism evidence="3 4">
    <name type="scientific">Clostridium butyricum</name>
    <dbReference type="NCBI Taxonomy" id="1492"/>
    <lineage>
        <taxon>Bacteria</taxon>
        <taxon>Bacillati</taxon>
        <taxon>Bacillota</taxon>
        <taxon>Clostridia</taxon>
        <taxon>Eubacteriales</taxon>
        <taxon>Clostridiaceae</taxon>
        <taxon>Clostridium</taxon>
    </lineage>
</organism>
<feature type="domain" description="TcaA protein NTF2-like" evidence="2">
    <location>
        <begin position="185"/>
        <end position="296"/>
    </location>
</feature>
<dbReference type="Pfam" id="PF22819">
    <property type="entry name" value="TcaA_5th"/>
    <property type="match status" value="1"/>
</dbReference>
<evidence type="ECO:0000313" key="3">
    <source>
        <dbReference type="EMBL" id="PPV12983.1"/>
    </source>
</evidence>
<feature type="transmembrane region" description="Helical" evidence="1">
    <location>
        <begin position="37"/>
        <end position="56"/>
    </location>
</feature>
<dbReference type="AlphaFoldDB" id="A0A2S7F7E6"/>